<accession>A0A482U7P9</accession>
<protein>
    <submittedName>
        <fullName evidence="2">DUF551 domain-containing protein</fullName>
    </submittedName>
</protein>
<evidence type="ECO:0000259" key="1">
    <source>
        <dbReference type="Pfam" id="PF04448"/>
    </source>
</evidence>
<dbReference type="InterPro" id="IPR007539">
    <property type="entry name" value="DUF551"/>
</dbReference>
<dbReference type="Pfam" id="PF04448">
    <property type="entry name" value="DUF551"/>
    <property type="match status" value="1"/>
</dbReference>
<dbReference type="Proteomes" id="UP000282800">
    <property type="component" value="Unassembled WGS sequence"/>
</dbReference>
<dbReference type="EMBL" id="RWYU02000002">
    <property type="protein sequence ID" value="RYJ63219.1"/>
    <property type="molecule type" value="Genomic_DNA"/>
</dbReference>
<sequence>MSEWISVEERLPDERKADYLCLFEDGHQQVSEWLHDDIQGWVFWYGDPTHWMPLPPPPSTPC</sequence>
<evidence type="ECO:0000313" key="3">
    <source>
        <dbReference type="Proteomes" id="UP000282800"/>
    </source>
</evidence>
<evidence type="ECO:0000313" key="2">
    <source>
        <dbReference type="EMBL" id="RYJ63219.1"/>
    </source>
</evidence>
<feature type="domain" description="DUF551" evidence="1">
    <location>
        <begin position="3"/>
        <end position="58"/>
    </location>
</feature>
<gene>
    <name evidence="2" type="ORF">EJA06_004485</name>
</gene>
<comment type="caution">
    <text evidence="2">The sequence shown here is derived from an EMBL/GenBank/DDBJ whole genome shotgun (WGS) entry which is preliminary data.</text>
</comment>
<reference evidence="2 3" key="1">
    <citation type="submission" date="2019-01" db="EMBL/GenBank/DDBJ databases">
        <title>High-quality draft genome of. Pseudomonas songnenensis str. L103, a full-fledged denitrifier isolated from 100 meters deep aquifer in a heavily nitrogen fertilized agricultural area.</title>
        <authorList>
            <person name="Liu M."/>
            <person name="Liu B."/>
        </authorList>
    </citation>
    <scope>NUCLEOTIDE SEQUENCE [LARGE SCALE GENOMIC DNA]</scope>
    <source>
        <strain evidence="2 3">L103</strain>
    </source>
</reference>
<organism evidence="2 3">
    <name type="scientific">Pseudomonas songnenensis</name>
    <dbReference type="NCBI Taxonomy" id="1176259"/>
    <lineage>
        <taxon>Bacteria</taxon>
        <taxon>Pseudomonadati</taxon>
        <taxon>Pseudomonadota</taxon>
        <taxon>Gammaproteobacteria</taxon>
        <taxon>Pseudomonadales</taxon>
        <taxon>Pseudomonadaceae</taxon>
        <taxon>Pseudomonas</taxon>
    </lineage>
</organism>
<dbReference type="AlphaFoldDB" id="A0A482U7P9"/>
<dbReference type="OrthoDB" id="5678344at2"/>
<proteinExistence type="predicted"/>
<dbReference type="RefSeq" id="WP_126188789.1">
    <property type="nucleotide sequence ID" value="NZ_RWYU02000002.1"/>
</dbReference>
<name>A0A482U7P9_9PSED</name>